<evidence type="ECO:0008006" key="4">
    <source>
        <dbReference type="Google" id="ProtNLM"/>
    </source>
</evidence>
<protein>
    <recommendedName>
        <fullName evidence="4">DUF4034 domain-containing protein</fullName>
    </recommendedName>
</protein>
<name>A0ABU9AR40_9BACT</name>
<proteinExistence type="predicted"/>
<accession>A0ABU9AR40</accession>
<dbReference type="Proteomes" id="UP001371305">
    <property type="component" value="Unassembled WGS sequence"/>
</dbReference>
<evidence type="ECO:0000313" key="3">
    <source>
        <dbReference type="Proteomes" id="UP001371305"/>
    </source>
</evidence>
<keyword evidence="3" id="KW-1185">Reference proteome</keyword>
<feature type="compositionally biased region" description="Low complexity" evidence="1">
    <location>
        <begin position="44"/>
        <end position="58"/>
    </location>
</feature>
<comment type="caution">
    <text evidence="2">The sequence shown here is derived from an EMBL/GenBank/DDBJ whole genome shotgun (WGS) entry which is preliminary data.</text>
</comment>
<gene>
    <name evidence="2" type="ORF">WKV53_06695</name>
</gene>
<feature type="region of interest" description="Disordered" evidence="1">
    <location>
        <begin position="39"/>
        <end position="76"/>
    </location>
</feature>
<dbReference type="EMBL" id="JBBUKT010000002">
    <property type="protein sequence ID" value="MEK7950174.1"/>
    <property type="molecule type" value="Genomic_DNA"/>
</dbReference>
<sequence>MKSPVQTAVTTMAVAAIIGTAWYQSRVLATERSRLSSLRQQVEAATSTPSAAVPAPATGRPDKSSQSPTPPKKTAPAIVLNEERLQLIRDLASSMEVQKGIAGLRTRSDDAMLAIGAMSNAEFRRYLKAVLACSELTEAERKDHCKFAFFALLDRRPADALTLYTESDDWARLGVPPVFVSRAFQRWTTEDLPGALAWLRETIAERPEMIEETDKGQVVYAVAKTDPVQALSMITEFGINPPSNSTQSVIGVADTPEKRLKALEALRAYLPTIQDKGDRNQAGDYAVAVLGRQLAKDGVEAGTQWADSVGLTASEAWSLGSDIGDAVRPGEEAQWIAWFDSKLEDKYCGRPIRHIMGYWAKRDHKAAATWLNDAPAGAAKNAAVARFAETVSEVEPESAAQWAETLPPGTLRTKTLTEVYCNWPKESEASKAAARAFAEKNGLDP</sequence>
<organism evidence="2 3">
    <name type="scientific">Luteolibacter soli</name>
    <dbReference type="NCBI Taxonomy" id="3135280"/>
    <lineage>
        <taxon>Bacteria</taxon>
        <taxon>Pseudomonadati</taxon>
        <taxon>Verrucomicrobiota</taxon>
        <taxon>Verrucomicrobiia</taxon>
        <taxon>Verrucomicrobiales</taxon>
        <taxon>Verrucomicrobiaceae</taxon>
        <taxon>Luteolibacter</taxon>
    </lineage>
</organism>
<dbReference type="RefSeq" id="WP_341403597.1">
    <property type="nucleotide sequence ID" value="NZ_JBBUKT010000002.1"/>
</dbReference>
<evidence type="ECO:0000256" key="1">
    <source>
        <dbReference type="SAM" id="MobiDB-lite"/>
    </source>
</evidence>
<evidence type="ECO:0000313" key="2">
    <source>
        <dbReference type="EMBL" id="MEK7950174.1"/>
    </source>
</evidence>
<reference evidence="2 3" key="1">
    <citation type="submission" date="2024-04" db="EMBL/GenBank/DDBJ databases">
        <title>Luteolibacter sp. isolated from soil.</title>
        <authorList>
            <person name="An J."/>
        </authorList>
    </citation>
    <scope>NUCLEOTIDE SEQUENCE [LARGE SCALE GENOMIC DNA]</scope>
    <source>
        <strain evidence="2 3">Y139</strain>
    </source>
</reference>